<dbReference type="Proteomes" id="UP000182058">
    <property type="component" value="Chromosome I"/>
</dbReference>
<feature type="domain" description="GmrSD restriction endonucleases N-terminal" evidence="1">
    <location>
        <begin position="12"/>
        <end position="238"/>
    </location>
</feature>
<organism evidence="2 3">
    <name type="scientific">Pseudomonas psychrophila</name>
    <dbReference type="NCBI Taxonomy" id="122355"/>
    <lineage>
        <taxon>Bacteria</taxon>
        <taxon>Pseudomonadati</taxon>
        <taxon>Pseudomonadota</taxon>
        <taxon>Gammaproteobacteria</taxon>
        <taxon>Pseudomonadales</taxon>
        <taxon>Pseudomonadaceae</taxon>
        <taxon>Pseudomonas</taxon>
    </lineage>
</organism>
<reference evidence="2 3" key="1">
    <citation type="submission" date="2016-10" db="EMBL/GenBank/DDBJ databases">
        <authorList>
            <person name="Varghese N."/>
            <person name="Submissions S."/>
        </authorList>
    </citation>
    <scope>NUCLEOTIDE SEQUENCE [LARGE SCALE GENOMIC DNA]</scope>
    <source>
        <strain evidence="2 3">BS3667</strain>
    </source>
</reference>
<dbReference type="GeneID" id="96618241"/>
<dbReference type="RefSeq" id="WP_048654712.1">
    <property type="nucleotide sequence ID" value="NZ_CP049044.1"/>
</dbReference>
<gene>
    <name evidence="2" type="ORF">SAMN04490201_0506</name>
</gene>
<name>A0ABY0VFA7_9PSED</name>
<sequence>MSSNGKRVIFQDLFGPETGVCIPLIQRDYAQGRPDSVDVRNDFLAALLGAFKLPAHSAELPLNLDFVYGGLDEDRQFQPLDGQQRLTTLFLLHWYLAQRDGQSESFQGLFCHKGKSRFSYKVRPSSTEFFDALSLFSPQRAICGAESLVELICDQPWYFRRWRLDPTIQSALVMLEAIHAAFHDAPTATFARLSDSERPVITFQLLDLKAFGLADDLYIRMNSRGMPLTPFETFKARYEQTLQHQYDGQTRTADGVKQGVASFIATRLDTRWADLFWTTCNEGGASAGLISMQLFDDAMMNVLRVVALATRDLDSPGYAANFNTLRASKWSNTFHTFDDNGWLDEAFSDTVVLLFEAWSSNAAGFCSLLPDTRYFNDREFFKAACTDPFKLSYTQLVQFSGYVQFVATHGDKQPQALEQWMRLVCNLSSNTAYVRPEDAQRSLRGLRDMLPDALDILPFLVDATRPVTGFNGAQTSEEVIKANLLLSDAIWREPLEKAELHGYFQGQIGFLLERSGLAIAVRASPKELSDHAALKQPFSDALRMAEAMFDAQGLITVDKAFSWERALLSLGDYLLVNGSNYSFLVNAATEQGSWKRLLGEDSERRELLFTLWDQLDVEESLAPQLHAIIEQAEPDSHWQQLLVQTPNAFAYCRKRQIRFVGGDTDDIYLLARERMSGSHAELHTFALHDRLSRNSPTELAALTLQSYESVSGDAEQPYFYFHHEKHGQSLHVYVSHESQRFLIQVDRSELEGRATLLEALVCAVEFQLEEDYFSVRCEFSLIDEKLAAVAQVLAAA</sequence>
<dbReference type="EMBL" id="LT629795">
    <property type="protein sequence ID" value="SDU17423.1"/>
    <property type="molecule type" value="Genomic_DNA"/>
</dbReference>
<dbReference type="Pfam" id="PF03235">
    <property type="entry name" value="GmrSD_N"/>
    <property type="match status" value="1"/>
</dbReference>
<accession>A0ABY0VFA7</accession>
<evidence type="ECO:0000313" key="2">
    <source>
        <dbReference type="EMBL" id="SDU17423.1"/>
    </source>
</evidence>
<dbReference type="InterPro" id="IPR004919">
    <property type="entry name" value="GmrSD_N"/>
</dbReference>
<proteinExistence type="predicted"/>
<keyword evidence="3" id="KW-1185">Reference proteome</keyword>
<evidence type="ECO:0000259" key="1">
    <source>
        <dbReference type="Pfam" id="PF03235"/>
    </source>
</evidence>
<evidence type="ECO:0000313" key="3">
    <source>
        <dbReference type="Proteomes" id="UP000182058"/>
    </source>
</evidence>
<protein>
    <recommendedName>
        <fullName evidence="1">GmrSD restriction endonucleases N-terminal domain-containing protein</fullName>
    </recommendedName>
</protein>